<evidence type="ECO:0000313" key="1">
    <source>
        <dbReference type="EMBL" id="ABA77767.1"/>
    </source>
</evidence>
<dbReference type="KEGG" id="rsp:RSP_1623"/>
<dbReference type="SUPFAM" id="SSF81301">
    <property type="entry name" value="Nucleotidyltransferase"/>
    <property type="match status" value="1"/>
</dbReference>
<organism evidence="1 2">
    <name type="scientific">Cereibacter sphaeroides (strain ATCC 17023 / DSM 158 / JCM 6121 / CCUG 31486 / LMG 2827 / NBRC 12203 / NCIMB 8253 / ATH 2.4.1.)</name>
    <name type="common">Rhodobacter sphaeroides</name>
    <dbReference type="NCBI Taxonomy" id="272943"/>
    <lineage>
        <taxon>Bacteria</taxon>
        <taxon>Pseudomonadati</taxon>
        <taxon>Pseudomonadota</taxon>
        <taxon>Alphaproteobacteria</taxon>
        <taxon>Rhodobacterales</taxon>
        <taxon>Paracoccaceae</taxon>
        <taxon>Cereibacter</taxon>
    </lineage>
</organism>
<dbReference type="AlphaFoldDB" id="Q3J617"/>
<dbReference type="OrthoDB" id="5510318at2"/>
<keyword evidence="2" id="KW-1185">Reference proteome</keyword>
<accession>Q3J617</accession>
<dbReference type="STRING" id="272943.RSP_1623"/>
<sequence length="278" mass="31795">MLIARDERILKRRVDDYLWRDRSKTVLALRQVLVEKFGDFEKVSIFGGMIRDIARNGKRGFRSDVDLVIDAPAAEVKDLADRLAAKPNLFGGFGYRTARWEIDFWALETSWAHKHGHINASSVDDLMEGTFFDWDAAHYDLKSRKLYFQSGYLERIRSRTLGVNLVETPSAVGNAVRAVRRVLLWDLRASPCLLDFVEHVVSNEGLETLSRYEKRKHQRSVCEAYVERSRLLEALAAGNNKVYFLRGSPRQLELPGIFLSSTPRGLANNSEHRASARL</sequence>
<protein>
    <submittedName>
        <fullName evidence="1">Uncharacterized protein</fullName>
    </submittedName>
</protein>
<dbReference type="EMBL" id="CP000143">
    <property type="protein sequence ID" value="ABA77767.1"/>
    <property type="molecule type" value="Genomic_DNA"/>
</dbReference>
<dbReference type="RefSeq" id="WP_011336890.1">
    <property type="nucleotide sequence ID" value="NC_007493.2"/>
</dbReference>
<dbReference type="eggNOG" id="COG0617">
    <property type="taxonomic scope" value="Bacteria"/>
</dbReference>
<evidence type="ECO:0000313" key="2">
    <source>
        <dbReference type="Proteomes" id="UP000002703"/>
    </source>
</evidence>
<dbReference type="Proteomes" id="UP000002703">
    <property type="component" value="Chromosome 1"/>
</dbReference>
<dbReference type="InterPro" id="IPR043519">
    <property type="entry name" value="NT_sf"/>
</dbReference>
<reference evidence="2" key="1">
    <citation type="submission" date="2005-09" db="EMBL/GenBank/DDBJ databases">
        <title>Complete sequence of chromosome 1 of Rhodobacter sphaeroides 2.4.1.</title>
        <authorList>
            <person name="Copeland A."/>
            <person name="Lucas S."/>
            <person name="Lapidus A."/>
            <person name="Barry K."/>
            <person name="Detter J.C."/>
            <person name="Glavina T."/>
            <person name="Hammon N."/>
            <person name="Israni S."/>
            <person name="Pitluck S."/>
            <person name="Richardson P."/>
            <person name="Mackenzie C."/>
            <person name="Choudhary M."/>
            <person name="Larimer F."/>
            <person name="Hauser L.J."/>
            <person name="Land M."/>
            <person name="Donohue T.J."/>
            <person name="Kaplan S."/>
        </authorList>
    </citation>
    <scope>NUCLEOTIDE SEQUENCE [LARGE SCALE GENOMIC DNA]</scope>
    <source>
        <strain evidence="2">ATCC 17023 / DSM 158 / JCM 6121 / CCUG 31486 / LMG 2827 / NBRC 12203 / NCIMB 8253 / ATH 2.4.1.</strain>
    </source>
</reference>
<dbReference type="EnsemblBacteria" id="ABA77767">
    <property type="protein sequence ID" value="ABA77767"/>
    <property type="gene ID" value="RSP_1623"/>
</dbReference>
<dbReference type="GeneID" id="3718576"/>
<proteinExistence type="predicted"/>
<name>Q3J617_CERS4</name>
<gene>
    <name evidence="1" type="ORF">RSP_1623</name>
</gene>